<dbReference type="GO" id="GO:0031591">
    <property type="term" value="P:wybutosine biosynthetic process"/>
    <property type="evidence" value="ECO:0007669"/>
    <property type="project" value="TreeGrafter"/>
</dbReference>
<dbReference type="Gene3D" id="3.20.20.70">
    <property type="entry name" value="Aldolase class I"/>
    <property type="match status" value="1"/>
</dbReference>
<reference evidence="2 3" key="1">
    <citation type="journal article" date="2022" name="Nat. Genet.">
        <title>Improved pea reference genome and pan-genome highlight genomic features and evolutionary characteristics.</title>
        <authorList>
            <person name="Yang T."/>
            <person name="Liu R."/>
            <person name="Luo Y."/>
            <person name="Hu S."/>
            <person name="Wang D."/>
            <person name="Wang C."/>
            <person name="Pandey M.K."/>
            <person name="Ge S."/>
            <person name="Xu Q."/>
            <person name="Li N."/>
            <person name="Li G."/>
            <person name="Huang Y."/>
            <person name="Saxena R.K."/>
            <person name="Ji Y."/>
            <person name="Li M."/>
            <person name="Yan X."/>
            <person name="He Y."/>
            <person name="Liu Y."/>
            <person name="Wang X."/>
            <person name="Xiang C."/>
            <person name="Varshney R.K."/>
            <person name="Ding H."/>
            <person name="Gao S."/>
            <person name="Zong X."/>
        </authorList>
    </citation>
    <scope>NUCLEOTIDE SEQUENCE [LARGE SCALE GENOMIC DNA]</scope>
    <source>
        <strain evidence="2 3">cv. Zhongwan 6</strain>
    </source>
</reference>
<dbReference type="Gramene" id="Psat03G0525100-T1">
    <property type="protein sequence ID" value="KAI5431028.1"/>
    <property type="gene ID" value="KIW84_035251"/>
</dbReference>
<evidence type="ECO:0000256" key="1">
    <source>
        <dbReference type="SAM" id="Phobius"/>
    </source>
</evidence>
<keyword evidence="3" id="KW-1185">Reference proteome</keyword>
<sequence>MKKFATPLRLAVALGFSESCIFPFDTGLASWFFCCYIGFGVGIFEVLAAHCTDFVSSFLPFGSTVLSLMLFRRFVLLGSDENGDAKYVIFRSDEDKYDEEEETEYEIVGKAPLRKYVATVKESNGKLNGEKEMVTLAIIANLLKQGYKIIGSHSGIKICIWTRLQL</sequence>
<keyword evidence="1" id="KW-0472">Membrane</keyword>
<comment type="caution">
    <text evidence="2">The sequence shown here is derived from an EMBL/GenBank/DDBJ whole genome shotgun (WGS) entry which is preliminary data.</text>
</comment>
<dbReference type="InterPro" id="IPR013785">
    <property type="entry name" value="Aldolase_TIM"/>
</dbReference>
<dbReference type="PANTHER" id="PTHR13930">
    <property type="entry name" value="S-ADENOSYL-L-METHIONINE-DEPENDENT TRNA 4-DEMETHYLWYOSINE SYNTHASE"/>
    <property type="match status" value="1"/>
</dbReference>
<keyword evidence="1" id="KW-1133">Transmembrane helix</keyword>
<organism evidence="2 3">
    <name type="scientific">Pisum sativum</name>
    <name type="common">Garden pea</name>
    <name type="synonym">Lathyrus oleraceus</name>
    <dbReference type="NCBI Taxonomy" id="3888"/>
    <lineage>
        <taxon>Eukaryota</taxon>
        <taxon>Viridiplantae</taxon>
        <taxon>Streptophyta</taxon>
        <taxon>Embryophyta</taxon>
        <taxon>Tracheophyta</taxon>
        <taxon>Spermatophyta</taxon>
        <taxon>Magnoliopsida</taxon>
        <taxon>eudicotyledons</taxon>
        <taxon>Gunneridae</taxon>
        <taxon>Pentapetalae</taxon>
        <taxon>rosids</taxon>
        <taxon>fabids</taxon>
        <taxon>Fabales</taxon>
        <taxon>Fabaceae</taxon>
        <taxon>Papilionoideae</taxon>
        <taxon>50 kb inversion clade</taxon>
        <taxon>NPAAA clade</taxon>
        <taxon>Hologalegina</taxon>
        <taxon>IRL clade</taxon>
        <taxon>Fabeae</taxon>
        <taxon>Lathyrus</taxon>
    </lineage>
</organism>
<dbReference type="AlphaFoldDB" id="A0A9D4Y381"/>
<feature type="transmembrane region" description="Helical" evidence="1">
    <location>
        <begin position="29"/>
        <end position="47"/>
    </location>
</feature>
<name>A0A9D4Y381_PEA</name>
<proteinExistence type="predicted"/>
<evidence type="ECO:0000313" key="3">
    <source>
        <dbReference type="Proteomes" id="UP001058974"/>
    </source>
</evidence>
<accession>A0A9D4Y381</accession>
<dbReference type="PANTHER" id="PTHR13930:SF0">
    <property type="entry name" value="S-ADENOSYL-L-METHIONINE-DEPENDENT TRNA 4-DEMETHYLWYOSINE SYNTHASE TYW1-RELATED"/>
    <property type="match status" value="1"/>
</dbReference>
<keyword evidence="1" id="KW-0812">Transmembrane</keyword>
<gene>
    <name evidence="2" type="ORF">KIW84_035251</name>
</gene>
<protein>
    <submittedName>
        <fullName evidence="2">Uncharacterized protein</fullName>
    </submittedName>
</protein>
<dbReference type="InterPro" id="IPR034556">
    <property type="entry name" value="tRNA_wybutosine-synthase"/>
</dbReference>
<dbReference type="Proteomes" id="UP001058974">
    <property type="component" value="Chromosome 3"/>
</dbReference>
<feature type="transmembrane region" description="Helical" evidence="1">
    <location>
        <begin position="54"/>
        <end position="71"/>
    </location>
</feature>
<dbReference type="EMBL" id="JAMSHJ010000003">
    <property type="protein sequence ID" value="KAI5431028.1"/>
    <property type="molecule type" value="Genomic_DNA"/>
</dbReference>
<dbReference type="GO" id="GO:0051539">
    <property type="term" value="F:4 iron, 4 sulfur cluster binding"/>
    <property type="evidence" value="ECO:0007669"/>
    <property type="project" value="InterPro"/>
</dbReference>
<evidence type="ECO:0000313" key="2">
    <source>
        <dbReference type="EMBL" id="KAI5431028.1"/>
    </source>
</evidence>